<dbReference type="Proteomes" id="UP000190831">
    <property type="component" value="Chromosome F"/>
</dbReference>
<name>A0A1G4MGF9_LACFM</name>
<accession>A0A1G4MGF9</accession>
<protein>
    <submittedName>
        <fullName evidence="1">LAFE_0F14928g1_1</fullName>
    </submittedName>
</protein>
<reference evidence="2" key="1">
    <citation type="submission" date="2016-03" db="EMBL/GenBank/DDBJ databases">
        <authorList>
            <person name="Devillers H."/>
        </authorList>
    </citation>
    <scope>NUCLEOTIDE SEQUENCE [LARGE SCALE GENOMIC DNA]</scope>
</reference>
<evidence type="ECO:0000313" key="1">
    <source>
        <dbReference type="EMBL" id="SCW02817.1"/>
    </source>
</evidence>
<sequence>MPNTVARCTYPTHVRSGIASEPWTQNRASERLASPAHVHQTGTPHYAGRCTWSLFLCHFEASACSARRRAGVGILRRRVARRYVAGHPNTAYPLTSPGFRLPFAPRRGTRRKSVAGHPRTQRSLNTWLICHVNLIIFHACLGFYEPPWRTPLLRKVSRLSKMEIRLQGCRVYKVSAFTLQNFPCGHCIKSVNDCKRLQRLKRLYCS</sequence>
<dbReference type="AlphaFoldDB" id="A0A1G4MGF9"/>
<evidence type="ECO:0000313" key="2">
    <source>
        <dbReference type="Proteomes" id="UP000190831"/>
    </source>
</evidence>
<gene>
    <name evidence="1" type="ORF">LAFE_0F14928G</name>
</gene>
<dbReference type="EMBL" id="LT598490">
    <property type="protein sequence ID" value="SCW02817.1"/>
    <property type="molecule type" value="Genomic_DNA"/>
</dbReference>
<organism evidence="1 2">
    <name type="scientific">Lachancea fermentati</name>
    <name type="common">Zygosaccharomyces fermentati</name>
    <dbReference type="NCBI Taxonomy" id="4955"/>
    <lineage>
        <taxon>Eukaryota</taxon>
        <taxon>Fungi</taxon>
        <taxon>Dikarya</taxon>
        <taxon>Ascomycota</taxon>
        <taxon>Saccharomycotina</taxon>
        <taxon>Saccharomycetes</taxon>
        <taxon>Saccharomycetales</taxon>
        <taxon>Saccharomycetaceae</taxon>
        <taxon>Lachancea</taxon>
    </lineage>
</organism>
<keyword evidence="2" id="KW-1185">Reference proteome</keyword>
<proteinExistence type="predicted"/>